<comment type="similarity">
    <text evidence="1">Belongs to the glycosyl hydrolase 13 family.</text>
</comment>
<proteinExistence type="inferred from homology"/>
<dbReference type="Gene3D" id="3.90.400.10">
    <property type="entry name" value="Oligo-1,6-glucosidase, Domain 2"/>
    <property type="match status" value="1"/>
</dbReference>
<dbReference type="PANTHER" id="PTHR10357">
    <property type="entry name" value="ALPHA-AMYLASE FAMILY MEMBER"/>
    <property type="match status" value="1"/>
</dbReference>
<dbReference type="InterPro" id="IPR045857">
    <property type="entry name" value="O16G_dom_2"/>
</dbReference>
<dbReference type="Pfam" id="PF00128">
    <property type="entry name" value="Alpha-amylase"/>
    <property type="match status" value="1"/>
</dbReference>
<dbReference type="SMART" id="SM00642">
    <property type="entry name" value="Aamy"/>
    <property type="match status" value="1"/>
</dbReference>
<reference evidence="3 4" key="1">
    <citation type="submission" date="2020-03" db="EMBL/GenBank/DDBJ databases">
        <title>WGS of actinomycetes isolated from Thailand.</title>
        <authorList>
            <person name="Thawai C."/>
        </authorList>
    </citation>
    <scope>NUCLEOTIDE SEQUENCE [LARGE SCALE GENOMIC DNA]</scope>
    <source>
        <strain evidence="3 4">PRB2-1</strain>
    </source>
</reference>
<dbReference type="Gene3D" id="3.20.20.80">
    <property type="entry name" value="Glycosidases"/>
    <property type="match status" value="1"/>
</dbReference>
<protein>
    <submittedName>
        <fullName evidence="3">Glycoside hydrolase family 13 protein</fullName>
    </submittedName>
</protein>
<dbReference type="Proteomes" id="UP000734511">
    <property type="component" value="Unassembled WGS sequence"/>
</dbReference>
<evidence type="ECO:0000259" key="2">
    <source>
        <dbReference type="SMART" id="SM00642"/>
    </source>
</evidence>
<evidence type="ECO:0000256" key="1">
    <source>
        <dbReference type="ARBA" id="ARBA00008061"/>
    </source>
</evidence>
<gene>
    <name evidence="3" type="ORF">HCN08_14930</name>
</gene>
<comment type="caution">
    <text evidence="3">The sequence shown here is derived from an EMBL/GenBank/DDBJ whole genome shotgun (WGS) entry which is preliminary data.</text>
</comment>
<keyword evidence="3" id="KW-0378">Hydrolase</keyword>
<accession>A0ABX0ZPG0</accession>
<evidence type="ECO:0000313" key="3">
    <source>
        <dbReference type="EMBL" id="NJP44677.1"/>
    </source>
</evidence>
<dbReference type="CDD" id="cd11332">
    <property type="entry name" value="AmyAc_OligoGlu_TS"/>
    <property type="match status" value="1"/>
</dbReference>
<dbReference type="InterPro" id="IPR006047">
    <property type="entry name" value="GH13_cat_dom"/>
</dbReference>
<dbReference type="PANTHER" id="PTHR10357:SF179">
    <property type="entry name" value="NEUTRAL AND BASIC AMINO ACID TRANSPORT PROTEIN RBAT"/>
    <property type="match status" value="1"/>
</dbReference>
<organism evidence="3 4">
    <name type="scientific">Actinacidiphila epipremni</name>
    <dbReference type="NCBI Taxonomy" id="2053013"/>
    <lineage>
        <taxon>Bacteria</taxon>
        <taxon>Bacillati</taxon>
        <taxon>Actinomycetota</taxon>
        <taxon>Actinomycetes</taxon>
        <taxon>Kitasatosporales</taxon>
        <taxon>Streptomycetaceae</taxon>
        <taxon>Actinacidiphila</taxon>
    </lineage>
</organism>
<evidence type="ECO:0000313" key="4">
    <source>
        <dbReference type="Proteomes" id="UP000734511"/>
    </source>
</evidence>
<dbReference type="InterPro" id="IPR017853">
    <property type="entry name" value="GH"/>
</dbReference>
<dbReference type="RefSeq" id="WP_167983542.1">
    <property type="nucleotide sequence ID" value="NZ_JAATEJ010000010.1"/>
</dbReference>
<dbReference type="EMBL" id="JAATEJ010000010">
    <property type="protein sequence ID" value="NJP44677.1"/>
    <property type="molecule type" value="Genomic_DNA"/>
</dbReference>
<keyword evidence="4" id="KW-1185">Reference proteome</keyword>
<name>A0ABX0ZPG0_9ACTN</name>
<dbReference type="GO" id="GO:0016787">
    <property type="term" value="F:hydrolase activity"/>
    <property type="evidence" value="ECO:0007669"/>
    <property type="project" value="UniProtKB-KW"/>
</dbReference>
<dbReference type="SUPFAM" id="SSF51445">
    <property type="entry name" value="(Trans)glycosidases"/>
    <property type="match status" value="1"/>
</dbReference>
<sequence length="546" mass="60242">MADTPQPEADENWWRGAVIYQVYPRSFADSNGDGTGDLAGVRSRLPYLAELGVNALWFCPWYPSPMADGGYDVADYRDVEPVFGTLAEAEKLISEALALGIRTIIDIVPNHISAAHPWFREALAAGPGSPARERFWFRPGRGEHGELPPNNWPSQFGGPAWTRTTDPDGTPGDWFLNLFDSEQPDLNWNHPDVRAEHEDILRFWFDRGAGGVRIDSAAMVMKDPALPDLTDEPGVPHPYIDRDELHEVYRGWRAIADSYPGARILVGEVWLPDAERFARYLRPDEMHTAFNFDFLACPWEADRLRTSIDVTLAAHAPVSAPATWVLCNHDVTRTVTRYGRADTGFDFATKAFGIPTDLELGTRRARAAALLTLALPGSVYLYQGEELGLPEVEDIPLDKLQDPMYLRSGDTNPGRDGCRVPLPWSGEAPPFGFSPAGAAAEPWLPQPADWAARTAEAQAADPDSMLTLYRAALRLRRAEPGLGDGTFAWLESAPGVLTFRRSPDFVFTLNLAEEPAELPPHTQILLTSAPLTAGRLPADTAAWLRG</sequence>
<feature type="domain" description="Glycosyl hydrolase family 13 catalytic" evidence="2">
    <location>
        <begin position="21"/>
        <end position="419"/>
    </location>
</feature>